<organism evidence="1 2">
    <name type="scientific">Nonlabens xylanidelens</name>
    <dbReference type="NCBI Taxonomy" id="191564"/>
    <lineage>
        <taxon>Bacteria</taxon>
        <taxon>Pseudomonadati</taxon>
        <taxon>Bacteroidota</taxon>
        <taxon>Flavobacteriia</taxon>
        <taxon>Flavobacteriales</taxon>
        <taxon>Flavobacteriaceae</taxon>
        <taxon>Nonlabens</taxon>
    </lineage>
</organism>
<evidence type="ECO:0000313" key="1">
    <source>
        <dbReference type="EMBL" id="PPK95801.1"/>
    </source>
</evidence>
<sequence length="63" mass="7016">MTLETIYEKASGIIGIDGMTVNERLYVSGLMDIFDQAKKNDKDLAKTILKALKVDLKSIDKIV</sequence>
<dbReference type="AlphaFoldDB" id="A0A2S6INP7"/>
<dbReference type="OrthoDB" id="771468at2"/>
<dbReference type="RefSeq" id="WP_104515088.1">
    <property type="nucleotide sequence ID" value="NZ_PTJE01000002.1"/>
</dbReference>
<accession>A0A2S6INP7</accession>
<proteinExistence type="predicted"/>
<dbReference type="EMBL" id="PTJE01000002">
    <property type="protein sequence ID" value="PPK95801.1"/>
    <property type="molecule type" value="Genomic_DNA"/>
</dbReference>
<name>A0A2S6INP7_9FLAO</name>
<reference evidence="1 2" key="1">
    <citation type="submission" date="2018-02" db="EMBL/GenBank/DDBJ databases">
        <title>Genomic Encyclopedia of Archaeal and Bacterial Type Strains, Phase II (KMG-II): from individual species to whole genera.</title>
        <authorList>
            <person name="Goeker M."/>
        </authorList>
    </citation>
    <scope>NUCLEOTIDE SEQUENCE [LARGE SCALE GENOMIC DNA]</scope>
    <source>
        <strain evidence="1 2">DSM 16809</strain>
    </source>
</reference>
<gene>
    <name evidence="1" type="ORF">LY01_01394</name>
</gene>
<comment type="caution">
    <text evidence="1">The sequence shown here is derived from an EMBL/GenBank/DDBJ whole genome shotgun (WGS) entry which is preliminary data.</text>
</comment>
<keyword evidence="2" id="KW-1185">Reference proteome</keyword>
<evidence type="ECO:0000313" key="2">
    <source>
        <dbReference type="Proteomes" id="UP000239002"/>
    </source>
</evidence>
<dbReference type="Proteomes" id="UP000239002">
    <property type="component" value="Unassembled WGS sequence"/>
</dbReference>
<protein>
    <submittedName>
        <fullName evidence="1">Uncharacterized protein</fullName>
    </submittedName>
</protein>